<evidence type="ECO:0000313" key="4">
    <source>
        <dbReference type="RefSeq" id="XP_022760844.1"/>
    </source>
</evidence>
<keyword evidence="3" id="KW-1185">Reference proteome</keyword>
<proteinExistence type="predicted"/>
<dbReference type="PANTHER" id="PTHR46931:SF14">
    <property type="entry name" value="CRIB DOMAIN-CONTAINING PROTEIN RIC2"/>
    <property type="match status" value="1"/>
</dbReference>
<name>A0A6P6A7E2_DURZI</name>
<sequence length="183" mass="20046">MSLNLMVKSLVIHSMIDAIMPISPIRVLPFSCGCSSQASVAVGKSPPRKPKSESSQNVTSKTSSRRSSSKGRTKNSFGWLPLAKLNISGGIQRFIRTTIKGFSQLFVYKEEIEEVTVEMEIGFPTDVKHVTHIGLDGTTTTNPVKGWEDFIPPDHIMAFPSISLGQLELVMAAQTQNGHLLFD</sequence>
<dbReference type="InterPro" id="IPR000095">
    <property type="entry name" value="CRIB_dom"/>
</dbReference>
<feature type="compositionally biased region" description="Basic residues" evidence="1">
    <location>
        <begin position="63"/>
        <end position="73"/>
    </location>
</feature>
<feature type="region of interest" description="Disordered" evidence="1">
    <location>
        <begin position="39"/>
        <end position="74"/>
    </location>
</feature>
<dbReference type="Proteomes" id="UP000515121">
    <property type="component" value="Unplaced"/>
</dbReference>
<dbReference type="GeneID" id="111307052"/>
<accession>A0A6P6A7E2</accession>
<dbReference type="AlphaFoldDB" id="A0A6P6A7E2"/>
<feature type="domain" description="CRIB" evidence="2">
    <location>
        <begin position="121"/>
        <end position="134"/>
    </location>
</feature>
<evidence type="ECO:0000313" key="3">
    <source>
        <dbReference type="Proteomes" id="UP000515121"/>
    </source>
</evidence>
<dbReference type="InterPro" id="IPR044509">
    <property type="entry name" value="RIC2/4"/>
</dbReference>
<dbReference type="PROSITE" id="PS50108">
    <property type="entry name" value="CRIB"/>
    <property type="match status" value="1"/>
</dbReference>
<evidence type="ECO:0000259" key="2">
    <source>
        <dbReference type="PROSITE" id="PS50108"/>
    </source>
</evidence>
<dbReference type="PANTHER" id="PTHR46931">
    <property type="entry name" value="CRIB DOMAIN-CONTAINING PROTEIN RIC2"/>
    <property type="match status" value="1"/>
</dbReference>
<dbReference type="RefSeq" id="XP_022760844.1">
    <property type="nucleotide sequence ID" value="XM_022905109.1"/>
</dbReference>
<evidence type="ECO:0000256" key="1">
    <source>
        <dbReference type="SAM" id="MobiDB-lite"/>
    </source>
</evidence>
<gene>
    <name evidence="4" type="primary">LOC111307052</name>
</gene>
<protein>
    <submittedName>
        <fullName evidence="4">CRIB domain-containing protein RIC4-like</fullName>
    </submittedName>
</protein>
<dbReference type="KEGG" id="dzi:111307052"/>
<dbReference type="CDD" id="cd00132">
    <property type="entry name" value="CRIB"/>
    <property type="match status" value="1"/>
</dbReference>
<feature type="compositionally biased region" description="Low complexity" evidence="1">
    <location>
        <begin position="53"/>
        <end position="62"/>
    </location>
</feature>
<reference evidence="4" key="1">
    <citation type="submission" date="2025-08" db="UniProtKB">
        <authorList>
            <consortium name="RefSeq"/>
        </authorList>
    </citation>
    <scope>IDENTIFICATION</scope>
    <source>
        <tissue evidence="4">Fruit stalk</tissue>
    </source>
</reference>
<dbReference type="OrthoDB" id="678664at2759"/>
<organism evidence="3 4">
    <name type="scientific">Durio zibethinus</name>
    <name type="common">Durian</name>
    <dbReference type="NCBI Taxonomy" id="66656"/>
    <lineage>
        <taxon>Eukaryota</taxon>
        <taxon>Viridiplantae</taxon>
        <taxon>Streptophyta</taxon>
        <taxon>Embryophyta</taxon>
        <taxon>Tracheophyta</taxon>
        <taxon>Spermatophyta</taxon>
        <taxon>Magnoliopsida</taxon>
        <taxon>eudicotyledons</taxon>
        <taxon>Gunneridae</taxon>
        <taxon>Pentapetalae</taxon>
        <taxon>rosids</taxon>
        <taxon>malvids</taxon>
        <taxon>Malvales</taxon>
        <taxon>Malvaceae</taxon>
        <taxon>Helicteroideae</taxon>
        <taxon>Durio</taxon>
    </lineage>
</organism>